<dbReference type="SMART" id="SM00360">
    <property type="entry name" value="RRM"/>
    <property type="match status" value="1"/>
</dbReference>
<feature type="domain" description="RRM" evidence="3">
    <location>
        <begin position="37"/>
        <end position="125"/>
    </location>
</feature>
<evidence type="ECO:0000256" key="1">
    <source>
        <dbReference type="ARBA" id="ARBA00006265"/>
    </source>
</evidence>
<dbReference type="Pfam" id="PF00076">
    <property type="entry name" value="RRM_1"/>
    <property type="match status" value="1"/>
</dbReference>
<gene>
    <name evidence="4" type="ORF">OKIOD_LOCUS12635</name>
</gene>
<accession>A0ABN7SZ08</accession>
<reference evidence="4 5" key="1">
    <citation type="submission" date="2021-04" db="EMBL/GenBank/DDBJ databases">
        <authorList>
            <person name="Bliznina A."/>
        </authorList>
    </citation>
    <scope>NUCLEOTIDE SEQUENCE [LARGE SCALE GENOMIC DNA]</scope>
</reference>
<evidence type="ECO:0000313" key="5">
    <source>
        <dbReference type="Proteomes" id="UP001158576"/>
    </source>
</evidence>
<dbReference type="Gene3D" id="3.30.70.330">
    <property type="match status" value="1"/>
</dbReference>
<proteinExistence type="inferred from homology"/>
<dbReference type="Proteomes" id="UP001158576">
    <property type="component" value="Chromosome 1"/>
</dbReference>
<dbReference type="PANTHER" id="PTHR23204">
    <property type="entry name" value="CLEAVAGE AND POLYADENYLATION SPECIFIC FACTOR"/>
    <property type="match status" value="1"/>
</dbReference>
<evidence type="ECO:0000259" key="3">
    <source>
        <dbReference type="PROSITE" id="PS50102"/>
    </source>
</evidence>
<dbReference type="SUPFAM" id="SSF54928">
    <property type="entry name" value="RNA-binding domain, RBD"/>
    <property type="match status" value="1"/>
</dbReference>
<sequence length="163" mass="18443">MADEVDLYKDVDKIPKYEAFEPLSSTFKDAQIKTSSVSIYVGNLTWWTSDFDLEMAIRRLGVYDILDVYIHESSINGQSKGFARVDVKSEASAKQVMEKLPRGDLNGVRPVVTPANAVTLKEFNEAFNDKLCDRNQEKVKENGKKPTNGVVPRLCHSRWQTVN</sequence>
<comment type="similarity">
    <text evidence="1">Belongs to the RRM CPSF6/7 family.</text>
</comment>
<dbReference type="InterPro" id="IPR012677">
    <property type="entry name" value="Nucleotide-bd_a/b_plait_sf"/>
</dbReference>
<dbReference type="InterPro" id="IPR000504">
    <property type="entry name" value="RRM_dom"/>
</dbReference>
<evidence type="ECO:0000313" key="4">
    <source>
        <dbReference type="EMBL" id="CAG5108599.1"/>
    </source>
</evidence>
<evidence type="ECO:0000256" key="2">
    <source>
        <dbReference type="PROSITE-ProRule" id="PRU00176"/>
    </source>
</evidence>
<dbReference type="InterPro" id="IPR034772">
    <property type="entry name" value="CPSF6/7"/>
</dbReference>
<protein>
    <submittedName>
        <fullName evidence="4">Oidioi.mRNA.OKI2018_I69.chr1.g3870.t2.cds</fullName>
    </submittedName>
</protein>
<name>A0ABN7SZ08_OIKDI</name>
<organism evidence="4 5">
    <name type="scientific">Oikopleura dioica</name>
    <name type="common">Tunicate</name>
    <dbReference type="NCBI Taxonomy" id="34765"/>
    <lineage>
        <taxon>Eukaryota</taxon>
        <taxon>Metazoa</taxon>
        <taxon>Chordata</taxon>
        <taxon>Tunicata</taxon>
        <taxon>Appendicularia</taxon>
        <taxon>Copelata</taxon>
        <taxon>Oikopleuridae</taxon>
        <taxon>Oikopleura</taxon>
    </lineage>
</organism>
<dbReference type="InterPro" id="IPR035979">
    <property type="entry name" value="RBD_domain_sf"/>
</dbReference>
<dbReference type="EMBL" id="OU015566">
    <property type="protein sequence ID" value="CAG5108599.1"/>
    <property type="molecule type" value="Genomic_DNA"/>
</dbReference>
<keyword evidence="2" id="KW-0694">RNA-binding</keyword>
<dbReference type="PROSITE" id="PS50102">
    <property type="entry name" value="RRM"/>
    <property type="match status" value="1"/>
</dbReference>
<keyword evidence="5" id="KW-1185">Reference proteome</keyword>